<dbReference type="CDD" id="cd01117">
    <property type="entry name" value="YbiR_permease"/>
    <property type="match status" value="1"/>
</dbReference>
<evidence type="ECO:0000256" key="6">
    <source>
        <dbReference type="ARBA" id="ARBA00023136"/>
    </source>
</evidence>
<dbReference type="PANTHER" id="PTHR43302:SF15">
    <property type="entry name" value="SILICON EFFLUX TRANSPORTER LSI2"/>
    <property type="match status" value="1"/>
</dbReference>
<evidence type="ECO:0000256" key="4">
    <source>
        <dbReference type="ARBA" id="ARBA00022692"/>
    </source>
</evidence>
<evidence type="ECO:0000313" key="10">
    <source>
        <dbReference type="EMBL" id="KAF7813140.1"/>
    </source>
</evidence>
<feature type="transmembrane region" description="Helical" evidence="8">
    <location>
        <begin position="59"/>
        <end position="79"/>
    </location>
</feature>
<dbReference type="Proteomes" id="UP000634136">
    <property type="component" value="Unassembled WGS sequence"/>
</dbReference>
<dbReference type="InterPro" id="IPR004680">
    <property type="entry name" value="Cit_transptr-like_dom"/>
</dbReference>
<evidence type="ECO:0000256" key="8">
    <source>
        <dbReference type="SAM" id="Phobius"/>
    </source>
</evidence>
<accession>A0A834W7H9</accession>
<keyword evidence="6 8" id="KW-0472">Membrane</keyword>
<feature type="domain" description="Citrate transporter-like" evidence="9">
    <location>
        <begin position="27"/>
        <end position="479"/>
    </location>
</feature>
<evidence type="ECO:0000259" key="9">
    <source>
        <dbReference type="Pfam" id="PF03600"/>
    </source>
</evidence>
<dbReference type="EMBL" id="JAAIUW010000010">
    <property type="protein sequence ID" value="KAF7813140.1"/>
    <property type="molecule type" value="Genomic_DNA"/>
</dbReference>
<dbReference type="GO" id="GO:0005886">
    <property type="term" value="C:plasma membrane"/>
    <property type="evidence" value="ECO:0007669"/>
    <property type="project" value="UniProtKB-SubCell"/>
</dbReference>
<evidence type="ECO:0000256" key="2">
    <source>
        <dbReference type="ARBA" id="ARBA00022448"/>
    </source>
</evidence>
<dbReference type="GO" id="GO:0055085">
    <property type="term" value="P:transmembrane transport"/>
    <property type="evidence" value="ECO:0007669"/>
    <property type="project" value="InterPro"/>
</dbReference>
<evidence type="ECO:0000256" key="3">
    <source>
        <dbReference type="ARBA" id="ARBA00022475"/>
    </source>
</evidence>
<evidence type="ECO:0000256" key="5">
    <source>
        <dbReference type="ARBA" id="ARBA00022989"/>
    </source>
</evidence>
<keyword evidence="4 8" id="KW-0812">Transmembrane</keyword>
<proteinExistence type="predicted"/>
<comment type="caution">
    <text evidence="10">The sequence shown here is derived from an EMBL/GenBank/DDBJ whole genome shotgun (WGS) entry which is preliminary data.</text>
</comment>
<feature type="transmembrane region" description="Helical" evidence="8">
    <location>
        <begin position="426"/>
        <end position="449"/>
    </location>
</feature>
<feature type="transmembrane region" description="Helical" evidence="8">
    <location>
        <begin position="385"/>
        <end position="406"/>
    </location>
</feature>
<feature type="transmembrane region" description="Helical" evidence="8">
    <location>
        <begin position="469"/>
        <end position="493"/>
    </location>
</feature>
<comment type="subcellular location">
    <subcellularLocation>
        <location evidence="1">Cell membrane</location>
        <topology evidence="1">Multi-pass membrane protein</topology>
    </subcellularLocation>
</comment>
<organism evidence="10 11">
    <name type="scientific">Senna tora</name>
    <dbReference type="NCBI Taxonomy" id="362788"/>
    <lineage>
        <taxon>Eukaryota</taxon>
        <taxon>Viridiplantae</taxon>
        <taxon>Streptophyta</taxon>
        <taxon>Embryophyta</taxon>
        <taxon>Tracheophyta</taxon>
        <taxon>Spermatophyta</taxon>
        <taxon>Magnoliopsida</taxon>
        <taxon>eudicotyledons</taxon>
        <taxon>Gunneridae</taxon>
        <taxon>Pentapetalae</taxon>
        <taxon>rosids</taxon>
        <taxon>fabids</taxon>
        <taxon>Fabales</taxon>
        <taxon>Fabaceae</taxon>
        <taxon>Caesalpinioideae</taxon>
        <taxon>Cassia clade</taxon>
        <taxon>Senna</taxon>
    </lineage>
</organism>
<gene>
    <name evidence="10" type="ORF">G2W53_034116</name>
</gene>
<evidence type="ECO:0000256" key="1">
    <source>
        <dbReference type="ARBA" id="ARBA00004651"/>
    </source>
</evidence>
<feature type="compositionally biased region" description="Polar residues" evidence="7">
    <location>
        <begin position="267"/>
        <end position="286"/>
    </location>
</feature>
<feature type="region of interest" description="Disordered" evidence="7">
    <location>
        <begin position="267"/>
        <end position="295"/>
    </location>
</feature>
<dbReference type="OrthoDB" id="442352at2759"/>
<reference evidence="10" key="1">
    <citation type="submission" date="2020-09" db="EMBL/GenBank/DDBJ databases">
        <title>Genome-Enabled Discovery of Anthraquinone Biosynthesis in Senna tora.</title>
        <authorList>
            <person name="Kang S.-H."/>
            <person name="Pandey R.P."/>
            <person name="Lee C.-M."/>
            <person name="Sim J.-S."/>
            <person name="Jeong J.-T."/>
            <person name="Choi B.-S."/>
            <person name="Jung M."/>
            <person name="Ginzburg D."/>
            <person name="Zhao K."/>
            <person name="Won S.Y."/>
            <person name="Oh T.-J."/>
            <person name="Yu Y."/>
            <person name="Kim N.-H."/>
            <person name="Lee O.R."/>
            <person name="Lee T.-H."/>
            <person name="Bashyal P."/>
            <person name="Kim T.-S."/>
            <person name="Lee W.-H."/>
            <person name="Kawkins C."/>
            <person name="Kim C.-K."/>
            <person name="Kim J.S."/>
            <person name="Ahn B.O."/>
            <person name="Rhee S.Y."/>
            <person name="Sohng J.K."/>
        </authorList>
    </citation>
    <scope>NUCLEOTIDE SEQUENCE</scope>
    <source>
        <tissue evidence="10">Leaf</tissue>
    </source>
</reference>
<keyword evidence="3" id="KW-1003">Cell membrane</keyword>
<keyword evidence="5 8" id="KW-1133">Transmembrane helix</keyword>
<sequence>MALASIPKVVLGTTAFAFFWVLAVFPAVPFLPIGRTAGSLLGAMLMVIFRVLTPDQAYAAIDLPILGLLFGTMVVSVYLERADMFKYLGKLLSWKSKGAKDLLCRICVISAVSSALFTNDTSCVVLTEFVLKVARQHNLPPHPFLLALASSANIGSSATPIGNPQNLVIAVQSKISFGEFLFGILPAMLVGIVVNALILLSMYWRLLSTHKEDEEDAGSEVMAQEEVSHLTSLNSQEWNNCLESINVQNSPQVQILRNRANASEIQRATPGSTLDSTRNSNASNDGINGIPSLTKEETSPSKIVLAEANHRLSDTNLMHSLEGKDILNAKWKGILWKCCVYVITLGMLIALLVGLNMSWTAITAALALVVLDFKDARPSLEKVSYSLLIFFCGMFITVDGFNKTGIPSALWDLMEPYSQVDHATGIAVLALVILVLSNLASNVPTVLLLGARVAASAAAISKEDEKKAWLILAWVSTVAGNLSLLGSAANLIVCEQARRAPNLAYNLTFWSHLKFGLPSTLVVTAIGLTLIR</sequence>
<evidence type="ECO:0000313" key="11">
    <source>
        <dbReference type="Proteomes" id="UP000634136"/>
    </source>
</evidence>
<evidence type="ECO:0000256" key="7">
    <source>
        <dbReference type="SAM" id="MobiDB-lite"/>
    </source>
</evidence>
<feature type="transmembrane region" description="Helical" evidence="8">
    <location>
        <begin position="334"/>
        <end position="351"/>
    </location>
</feature>
<name>A0A834W7H9_9FABA</name>
<keyword evidence="2" id="KW-0813">Transport</keyword>
<feature type="transmembrane region" description="Helical" evidence="8">
    <location>
        <begin position="513"/>
        <end position="531"/>
    </location>
</feature>
<protein>
    <submittedName>
        <fullName evidence="10">Silicon efflux transporter LSI2-like</fullName>
    </submittedName>
</protein>
<feature type="transmembrane region" description="Helical" evidence="8">
    <location>
        <begin position="9"/>
        <end position="27"/>
    </location>
</feature>
<dbReference type="Pfam" id="PF03600">
    <property type="entry name" value="CitMHS"/>
    <property type="match status" value="1"/>
</dbReference>
<dbReference type="PANTHER" id="PTHR43302">
    <property type="entry name" value="TRANSPORTER ARSB-RELATED"/>
    <property type="match status" value="1"/>
</dbReference>
<dbReference type="AlphaFoldDB" id="A0A834W7H9"/>
<feature type="transmembrane region" description="Helical" evidence="8">
    <location>
        <begin position="180"/>
        <end position="204"/>
    </location>
</feature>
<keyword evidence="11" id="KW-1185">Reference proteome</keyword>